<evidence type="ECO:0000313" key="2">
    <source>
        <dbReference type="EMBL" id="CDW19258.1"/>
    </source>
</evidence>
<organism evidence="2">
    <name type="scientific">Lepeophtheirus salmonis</name>
    <name type="common">Salmon louse</name>
    <name type="synonym">Caligus salmonis</name>
    <dbReference type="NCBI Taxonomy" id="72036"/>
    <lineage>
        <taxon>Eukaryota</taxon>
        <taxon>Metazoa</taxon>
        <taxon>Ecdysozoa</taxon>
        <taxon>Arthropoda</taxon>
        <taxon>Crustacea</taxon>
        <taxon>Multicrustacea</taxon>
        <taxon>Hexanauplia</taxon>
        <taxon>Copepoda</taxon>
        <taxon>Siphonostomatoida</taxon>
        <taxon>Caligidae</taxon>
        <taxon>Lepeophtheirus</taxon>
    </lineage>
</organism>
<evidence type="ECO:0000256" key="1">
    <source>
        <dbReference type="SAM" id="MobiDB-lite"/>
    </source>
</evidence>
<proteinExistence type="predicted"/>
<feature type="region of interest" description="Disordered" evidence="1">
    <location>
        <begin position="1"/>
        <end position="31"/>
    </location>
</feature>
<accession>A0A0K2SZS2</accession>
<sequence length="64" mass="7363">MSLQKNKQLAVSNKLDNQHAYKPSPRLISLPRTPNHIVRRNQQIQNHGQNSCHTLQLLLNVSLQ</sequence>
<dbReference type="AlphaFoldDB" id="A0A0K2SZS2"/>
<reference evidence="2" key="1">
    <citation type="submission" date="2014-05" db="EMBL/GenBank/DDBJ databases">
        <authorList>
            <person name="Chronopoulou M."/>
        </authorList>
    </citation>
    <scope>NUCLEOTIDE SEQUENCE</scope>
    <source>
        <tissue evidence="2">Whole organism</tissue>
    </source>
</reference>
<feature type="compositionally biased region" description="Polar residues" evidence="1">
    <location>
        <begin position="1"/>
        <end position="15"/>
    </location>
</feature>
<name>A0A0K2SZS2_LEPSM</name>
<dbReference type="EMBL" id="HACA01001897">
    <property type="protein sequence ID" value="CDW19258.1"/>
    <property type="molecule type" value="Transcribed_RNA"/>
</dbReference>
<protein>
    <submittedName>
        <fullName evidence="2">Uncharacterized protein</fullName>
    </submittedName>
</protein>